<proteinExistence type="predicted"/>
<sequence length="220" mass="24337">PATAAIGIVNAIFDAALGSNKHVAFLETMQYRVAYRHTDDGWLLTLFNSELLPRQQSSQTLQWIDRMLHLILRPSLFASTDAGSQKFEVTRHIAFLDYIMTHQSDLELAVGIPLIASSIDQALDMMSIGVAWAGPMYIVSDGAILLDNDNNVDNSFDSWLLVLLVIAAELLLEQPANPTLQFPVYINMDLWRGRAQEADRVAPTGMLPLADIVEPATSNE</sequence>
<name>A0A3R6VQ93_9STRA</name>
<dbReference type="EMBL" id="QUSY01002246">
    <property type="protein sequence ID" value="RHY21913.1"/>
    <property type="molecule type" value="Genomic_DNA"/>
</dbReference>
<gene>
    <name evidence="1" type="ORF">DYB32_009678</name>
</gene>
<protein>
    <submittedName>
        <fullName evidence="1">Uncharacterized protein</fullName>
    </submittedName>
</protein>
<comment type="caution">
    <text evidence="1">The sequence shown here is derived from an EMBL/GenBank/DDBJ whole genome shotgun (WGS) entry which is preliminary data.</text>
</comment>
<keyword evidence="2" id="KW-1185">Reference proteome</keyword>
<dbReference type="Proteomes" id="UP000285060">
    <property type="component" value="Unassembled WGS sequence"/>
</dbReference>
<dbReference type="AlphaFoldDB" id="A0A3R6VQ93"/>
<accession>A0A3R6VQ93</accession>
<feature type="non-terminal residue" evidence="1">
    <location>
        <position position="1"/>
    </location>
</feature>
<dbReference type="VEuPathDB" id="FungiDB:H310_07464"/>
<organism evidence="1 2">
    <name type="scientific">Aphanomyces invadans</name>
    <dbReference type="NCBI Taxonomy" id="157072"/>
    <lineage>
        <taxon>Eukaryota</taxon>
        <taxon>Sar</taxon>
        <taxon>Stramenopiles</taxon>
        <taxon>Oomycota</taxon>
        <taxon>Saprolegniomycetes</taxon>
        <taxon>Saprolegniales</taxon>
        <taxon>Verrucalvaceae</taxon>
        <taxon>Aphanomyces</taxon>
    </lineage>
</organism>
<evidence type="ECO:0000313" key="1">
    <source>
        <dbReference type="EMBL" id="RHY21913.1"/>
    </source>
</evidence>
<reference evidence="1 2" key="1">
    <citation type="submission" date="2018-08" db="EMBL/GenBank/DDBJ databases">
        <title>Aphanomyces genome sequencing and annotation.</title>
        <authorList>
            <person name="Minardi D."/>
            <person name="Oidtmann B."/>
            <person name="Van Der Giezen M."/>
            <person name="Studholme D.J."/>
        </authorList>
    </citation>
    <scope>NUCLEOTIDE SEQUENCE [LARGE SCALE GENOMIC DNA]</scope>
    <source>
        <strain evidence="1 2">NJM0002</strain>
    </source>
</reference>
<evidence type="ECO:0000313" key="2">
    <source>
        <dbReference type="Proteomes" id="UP000285060"/>
    </source>
</evidence>